<dbReference type="GO" id="GO:0005829">
    <property type="term" value="C:cytosol"/>
    <property type="evidence" value="ECO:0007669"/>
    <property type="project" value="UniProtKB-ARBA"/>
</dbReference>
<sequence>MCIRIPCYVMSPPIDGCHILLGRPWQFDRRVMHDGVRNSQSFDHHRHKIVLFSQKNGLVSRAPERTSQSFASPSLVTTTLLLFSATIQPGPPLQEVASDSGESFILDLLEAPPQIDFIFGEHAFSLHHFPLVVGEHVELPHHYRGTKPATVETGAVVNVPLFVERGAEIMVDTRTGQYMSRA</sequence>
<dbReference type="GO" id="GO:0003746">
    <property type="term" value="F:translation elongation factor activity"/>
    <property type="evidence" value="ECO:0007669"/>
    <property type="project" value="TreeGrafter"/>
</dbReference>
<dbReference type="EMBL" id="JBBWWQ010000010">
    <property type="protein sequence ID" value="KAK8937214.1"/>
    <property type="molecule type" value="Genomic_DNA"/>
</dbReference>
<dbReference type="InterPro" id="IPR015365">
    <property type="entry name" value="Elong-fact-P_C"/>
</dbReference>
<proteinExistence type="predicted"/>
<dbReference type="SUPFAM" id="SSF50249">
    <property type="entry name" value="Nucleic acid-binding proteins"/>
    <property type="match status" value="1"/>
</dbReference>
<dbReference type="FunFam" id="2.40.50.140:FF:000004">
    <property type="entry name" value="Elongation factor P"/>
    <property type="match status" value="1"/>
</dbReference>
<dbReference type="InterPro" id="IPR012340">
    <property type="entry name" value="NA-bd_OB-fold"/>
</dbReference>
<gene>
    <name evidence="2" type="ORF">KSP39_PZI012806</name>
</gene>
<protein>
    <recommendedName>
        <fullName evidence="1">Elongation factor P C-terminal domain-containing protein</fullName>
    </recommendedName>
</protein>
<evidence type="ECO:0000313" key="3">
    <source>
        <dbReference type="Proteomes" id="UP001418222"/>
    </source>
</evidence>
<accession>A0AAP0G4Z9</accession>
<evidence type="ECO:0000313" key="2">
    <source>
        <dbReference type="EMBL" id="KAK8937214.1"/>
    </source>
</evidence>
<dbReference type="SMART" id="SM00841">
    <property type="entry name" value="Elong-fact-P_C"/>
    <property type="match status" value="1"/>
</dbReference>
<dbReference type="PANTHER" id="PTHR30053:SF12">
    <property type="entry name" value="ELONGATION FACTOR P (EF-P) FAMILY PROTEIN"/>
    <property type="match status" value="1"/>
</dbReference>
<dbReference type="InterPro" id="IPR013852">
    <property type="entry name" value="Transl_elong_P/YeiP_CS"/>
</dbReference>
<dbReference type="PANTHER" id="PTHR30053">
    <property type="entry name" value="ELONGATION FACTOR P"/>
    <property type="match status" value="1"/>
</dbReference>
<dbReference type="GO" id="GO:0043043">
    <property type="term" value="P:peptide biosynthetic process"/>
    <property type="evidence" value="ECO:0007669"/>
    <property type="project" value="InterPro"/>
</dbReference>
<dbReference type="Proteomes" id="UP001418222">
    <property type="component" value="Unassembled WGS sequence"/>
</dbReference>
<keyword evidence="3" id="KW-1185">Reference proteome</keyword>
<name>A0AAP0G4Z9_9ASPA</name>
<comment type="caution">
    <text evidence="2">The sequence shown here is derived from an EMBL/GenBank/DDBJ whole genome shotgun (WGS) entry which is preliminary data.</text>
</comment>
<dbReference type="Gene3D" id="2.40.50.140">
    <property type="entry name" value="Nucleic acid-binding proteins"/>
    <property type="match status" value="1"/>
</dbReference>
<dbReference type="PROSITE" id="PS01275">
    <property type="entry name" value="EFP"/>
    <property type="match status" value="1"/>
</dbReference>
<reference evidence="2 3" key="1">
    <citation type="journal article" date="2022" name="Nat. Plants">
        <title>Genomes of leafy and leafless Platanthera orchids illuminate the evolution of mycoheterotrophy.</title>
        <authorList>
            <person name="Li M.H."/>
            <person name="Liu K.W."/>
            <person name="Li Z."/>
            <person name="Lu H.C."/>
            <person name="Ye Q.L."/>
            <person name="Zhang D."/>
            <person name="Wang J.Y."/>
            <person name="Li Y.F."/>
            <person name="Zhong Z.M."/>
            <person name="Liu X."/>
            <person name="Yu X."/>
            <person name="Liu D.K."/>
            <person name="Tu X.D."/>
            <person name="Liu B."/>
            <person name="Hao Y."/>
            <person name="Liao X.Y."/>
            <person name="Jiang Y.T."/>
            <person name="Sun W.H."/>
            <person name="Chen J."/>
            <person name="Chen Y.Q."/>
            <person name="Ai Y."/>
            <person name="Zhai J.W."/>
            <person name="Wu S.S."/>
            <person name="Zhou Z."/>
            <person name="Hsiao Y.Y."/>
            <person name="Wu W.L."/>
            <person name="Chen Y.Y."/>
            <person name="Lin Y.F."/>
            <person name="Hsu J.L."/>
            <person name="Li C.Y."/>
            <person name="Wang Z.W."/>
            <person name="Zhao X."/>
            <person name="Zhong W.Y."/>
            <person name="Ma X.K."/>
            <person name="Ma L."/>
            <person name="Huang J."/>
            <person name="Chen G.Z."/>
            <person name="Huang M.Z."/>
            <person name="Huang L."/>
            <person name="Peng D.H."/>
            <person name="Luo Y.B."/>
            <person name="Zou S.Q."/>
            <person name="Chen S.P."/>
            <person name="Lan S."/>
            <person name="Tsai W.C."/>
            <person name="Van de Peer Y."/>
            <person name="Liu Z.J."/>
        </authorList>
    </citation>
    <scope>NUCLEOTIDE SEQUENCE [LARGE SCALE GENOMIC DNA]</scope>
    <source>
        <strain evidence="2">Lor287</strain>
    </source>
</reference>
<dbReference type="InterPro" id="IPR020599">
    <property type="entry name" value="Transl_elong_fac_P/YeiP"/>
</dbReference>
<dbReference type="Pfam" id="PF09285">
    <property type="entry name" value="Elong-fact-P_C"/>
    <property type="match status" value="1"/>
</dbReference>
<organism evidence="2 3">
    <name type="scientific">Platanthera zijinensis</name>
    <dbReference type="NCBI Taxonomy" id="2320716"/>
    <lineage>
        <taxon>Eukaryota</taxon>
        <taxon>Viridiplantae</taxon>
        <taxon>Streptophyta</taxon>
        <taxon>Embryophyta</taxon>
        <taxon>Tracheophyta</taxon>
        <taxon>Spermatophyta</taxon>
        <taxon>Magnoliopsida</taxon>
        <taxon>Liliopsida</taxon>
        <taxon>Asparagales</taxon>
        <taxon>Orchidaceae</taxon>
        <taxon>Orchidoideae</taxon>
        <taxon>Orchideae</taxon>
        <taxon>Orchidinae</taxon>
        <taxon>Platanthera</taxon>
    </lineage>
</organism>
<dbReference type="AlphaFoldDB" id="A0AAP0G4Z9"/>
<evidence type="ECO:0000259" key="1">
    <source>
        <dbReference type="SMART" id="SM00841"/>
    </source>
</evidence>
<feature type="domain" description="Elongation factor P C-terminal" evidence="1">
    <location>
        <begin position="132"/>
        <end position="181"/>
    </location>
</feature>